<dbReference type="EMBL" id="BPVZ01000033">
    <property type="protein sequence ID" value="GKV11211.1"/>
    <property type="molecule type" value="Genomic_DNA"/>
</dbReference>
<organism evidence="2 3">
    <name type="scientific">Rubroshorea leprosula</name>
    <dbReference type="NCBI Taxonomy" id="152421"/>
    <lineage>
        <taxon>Eukaryota</taxon>
        <taxon>Viridiplantae</taxon>
        <taxon>Streptophyta</taxon>
        <taxon>Embryophyta</taxon>
        <taxon>Tracheophyta</taxon>
        <taxon>Spermatophyta</taxon>
        <taxon>Magnoliopsida</taxon>
        <taxon>eudicotyledons</taxon>
        <taxon>Gunneridae</taxon>
        <taxon>Pentapetalae</taxon>
        <taxon>rosids</taxon>
        <taxon>malvids</taxon>
        <taxon>Malvales</taxon>
        <taxon>Dipterocarpaceae</taxon>
        <taxon>Rubroshorea</taxon>
    </lineage>
</organism>
<dbReference type="AlphaFoldDB" id="A0AAV5JEP7"/>
<name>A0AAV5JEP7_9ROSI</name>
<reference evidence="2 3" key="1">
    <citation type="journal article" date="2021" name="Commun. Biol.">
        <title>The genome of Shorea leprosula (Dipterocarpaceae) highlights the ecological relevance of drought in aseasonal tropical rainforests.</title>
        <authorList>
            <person name="Ng K.K.S."/>
            <person name="Kobayashi M.J."/>
            <person name="Fawcett J.A."/>
            <person name="Hatakeyama M."/>
            <person name="Paape T."/>
            <person name="Ng C.H."/>
            <person name="Ang C.C."/>
            <person name="Tnah L.H."/>
            <person name="Lee C.T."/>
            <person name="Nishiyama T."/>
            <person name="Sese J."/>
            <person name="O'Brien M.J."/>
            <person name="Copetti D."/>
            <person name="Mohd Noor M.I."/>
            <person name="Ong R.C."/>
            <person name="Putra M."/>
            <person name="Sireger I.Z."/>
            <person name="Indrioko S."/>
            <person name="Kosugi Y."/>
            <person name="Izuno A."/>
            <person name="Isagi Y."/>
            <person name="Lee S.L."/>
            <person name="Shimizu K.K."/>
        </authorList>
    </citation>
    <scope>NUCLEOTIDE SEQUENCE [LARGE SCALE GENOMIC DNA]</scope>
    <source>
        <strain evidence="2">214</strain>
    </source>
</reference>
<evidence type="ECO:0000256" key="1">
    <source>
        <dbReference type="SAM" id="MobiDB-lite"/>
    </source>
</evidence>
<keyword evidence="3" id="KW-1185">Reference proteome</keyword>
<feature type="region of interest" description="Disordered" evidence="1">
    <location>
        <begin position="1"/>
        <end position="25"/>
    </location>
</feature>
<proteinExistence type="predicted"/>
<accession>A0AAV5JEP7</accession>
<evidence type="ECO:0000313" key="3">
    <source>
        <dbReference type="Proteomes" id="UP001054252"/>
    </source>
</evidence>
<comment type="caution">
    <text evidence="2">The sequence shown here is derived from an EMBL/GenBank/DDBJ whole genome shotgun (WGS) entry which is preliminary data.</text>
</comment>
<gene>
    <name evidence="2" type="ORF">SLEP1_g22482</name>
</gene>
<protein>
    <submittedName>
        <fullName evidence="2">Uncharacterized protein</fullName>
    </submittedName>
</protein>
<evidence type="ECO:0000313" key="2">
    <source>
        <dbReference type="EMBL" id="GKV11211.1"/>
    </source>
</evidence>
<dbReference type="Proteomes" id="UP001054252">
    <property type="component" value="Unassembled WGS sequence"/>
</dbReference>
<sequence>MYYSIHNVPYDQEPSKLPPPAAYAQPPAYGVPASAPTCNTTGPDTTHNMNRQHRLHLFFSLELKAPGPLASVTASPTFQTVA</sequence>